<protein>
    <submittedName>
        <fullName evidence="1">Uncharacterized protein</fullName>
    </submittedName>
</protein>
<organism evidence="1 2">
    <name type="scientific">Paenibacillus marchantiophytorum</name>
    <dbReference type="NCBI Taxonomy" id="1619310"/>
    <lineage>
        <taxon>Bacteria</taxon>
        <taxon>Bacillati</taxon>
        <taxon>Bacillota</taxon>
        <taxon>Bacilli</taxon>
        <taxon>Bacillales</taxon>
        <taxon>Paenibacillaceae</taxon>
        <taxon>Paenibacillus</taxon>
    </lineage>
</organism>
<accession>A0ABQ1F8V9</accession>
<keyword evidence="2" id="KW-1185">Reference proteome</keyword>
<evidence type="ECO:0000313" key="1">
    <source>
        <dbReference type="EMBL" id="GGA02109.1"/>
    </source>
</evidence>
<name>A0ABQ1F8V9_9BACL</name>
<dbReference type="RefSeq" id="WP_189017932.1">
    <property type="nucleotide sequence ID" value="NZ_BMHE01000041.1"/>
</dbReference>
<sequence>MHVRVSVKAQQPEKLTAAAYEQVAALGVGMRLAMSRSEQIKAFEGSYLH</sequence>
<reference evidence="2" key="1">
    <citation type="journal article" date="2019" name="Int. J. Syst. Evol. Microbiol.">
        <title>The Global Catalogue of Microorganisms (GCM) 10K type strain sequencing project: providing services to taxonomists for standard genome sequencing and annotation.</title>
        <authorList>
            <consortium name="The Broad Institute Genomics Platform"/>
            <consortium name="The Broad Institute Genome Sequencing Center for Infectious Disease"/>
            <person name="Wu L."/>
            <person name="Ma J."/>
        </authorList>
    </citation>
    <scope>NUCLEOTIDE SEQUENCE [LARGE SCALE GENOMIC DNA]</scope>
    <source>
        <strain evidence="2">CGMCC 1.15043</strain>
    </source>
</reference>
<dbReference type="Proteomes" id="UP000615455">
    <property type="component" value="Unassembled WGS sequence"/>
</dbReference>
<proteinExistence type="predicted"/>
<dbReference type="EMBL" id="BMHE01000041">
    <property type="protein sequence ID" value="GGA02109.1"/>
    <property type="molecule type" value="Genomic_DNA"/>
</dbReference>
<comment type="caution">
    <text evidence="1">The sequence shown here is derived from an EMBL/GenBank/DDBJ whole genome shotgun (WGS) entry which is preliminary data.</text>
</comment>
<evidence type="ECO:0000313" key="2">
    <source>
        <dbReference type="Proteomes" id="UP000615455"/>
    </source>
</evidence>
<gene>
    <name evidence="1" type="ORF">GCM10008018_55390</name>
</gene>